<dbReference type="Proteomes" id="UP000595349">
    <property type="component" value="Chromosome"/>
</dbReference>
<evidence type="ECO:0000313" key="3">
    <source>
        <dbReference type="Proteomes" id="UP000595349"/>
    </source>
</evidence>
<organism evidence="2 3">
    <name type="scientific">Salicibibacter cibi</name>
    <dbReference type="NCBI Taxonomy" id="2743001"/>
    <lineage>
        <taxon>Bacteria</taxon>
        <taxon>Bacillati</taxon>
        <taxon>Bacillota</taxon>
        <taxon>Bacilli</taxon>
        <taxon>Bacillales</taxon>
        <taxon>Bacillaceae</taxon>
        <taxon>Salicibibacter</taxon>
    </lineage>
</organism>
<protein>
    <submittedName>
        <fullName evidence="2">Uncharacterized protein</fullName>
    </submittedName>
</protein>
<evidence type="ECO:0000313" key="2">
    <source>
        <dbReference type="EMBL" id="QQK81207.1"/>
    </source>
</evidence>
<accession>A0A7T6ZDE1</accession>
<sequence length="89" mass="9528">MGTSPLYQSIDEMRTGFLEGTSDIIQIAGFTASVTGGDLMKGASPIARWPMQAITISDAWGSNESRFARKYSNPSDGGRVALRGTRKAN</sequence>
<dbReference type="AlphaFoldDB" id="A0A7T6ZDE1"/>
<evidence type="ECO:0000256" key="1">
    <source>
        <dbReference type="SAM" id="MobiDB-lite"/>
    </source>
</evidence>
<gene>
    <name evidence="2" type="ORF">HUG20_15715</name>
</gene>
<reference evidence="2 3" key="1">
    <citation type="submission" date="2020-06" db="EMBL/GenBank/DDBJ databases">
        <title>Genomic analysis of Salicibibacter sp. NKC21-4.</title>
        <authorList>
            <person name="Oh Y.J."/>
        </authorList>
    </citation>
    <scope>NUCLEOTIDE SEQUENCE [LARGE SCALE GENOMIC DNA]</scope>
    <source>
        <strain evidence="2 3">NKC21-4</strain>
    </source>
</reference>
<dbReference type="EMBL" id="CP054706">
    <property type="protein sequence ID" value="QQK81207.1"/>
    <property type="molecule type" value="Genomic_DNA"/>
</dbReference>
<feature type="region of interest" description="Disordered" evidence="1">
    <location>
        <begin position="67"/>
        <end position="89"/>
    </location>
</feature>
<dbReference type="RefSeq" id="WP_200085638.1">
    <property type="nucleotide sequence ID" value="NZ_CP054706.1"/>
</dbReference>
<name>A0A7T6ZDE1_9BACI</name>
<proteinExistence type="predicted"/>
<dbReference type="KEGG" id="scib:HUG20_15715"/>
<keyword evidence="3" id="KW-1185">Reference proteome</keyword>